<dbReference type="EC" id="3.1.-.-" evidence="1"/>
<dbReference type="GO" id="GO:0016787">
    <property type="term" value="F:hydrolase activity"/>
    <property type="evidence" value="ECO:0007669"/>
    <property type="project" value="UniProtKB-KW"/>
</dbReference>
<gene>
    <name evidence="1" type="ORF">J2W50_003455</name>
</gene>
<keyword evidence="2" id="KW-1185">Reference proteome</keyword>
<dbReference type="InterPro" id="IPR009614">
    <property type="entry name" value="YoeB_toxin"/>
</dbReference>
<accession>A0ABU1PHD1</accession>
<dbReference type="Proteomes" id="UP001260715">
    <property type="component" value="Unassembled WGS sequence"/>
</dbReference>
<dbReference type="EMBL" id="JAVDSJ010000004">
    <property type="protein sequence ID" value="MDR6585239.1"/>
    <property type="molecule type" value="Genomic_DNA"/>
</dbReference>
<evidence type="ECO:0000313" key="2">
    <source>
        <dbReference type="Proteomes" id="UP001260715"/>
    </source>
</evidence>
<sequence>MNRLWLSPMARQDLAWWRRHDRATARVLLGLLRRLQDDTPLPAARMTRLPLRLPGLWAIRLCGEHRIVIEQMPGIVIVHQCRFHY</sequence>
<dbReference type="Pfam" id="PF06769">
    <property type="entry name" value="YoeB_toxin"/>
    <property type="match status" value="1"/>
</dbReference>
<dbReference type="Gene3D" id="3.30.2310.20">
    <property type="entry name" value="RelE-like"/>
    <property type="match status" value="1"/>
</dbReference>
<reference evidence="1 2" key="1">
    <citation type="submission" date="2023-07" db="EMBL/GenBank/DDBJ databases">
        <title>Sorghum-associated microbial communities from plants grown in Nebraska, USA.</title>
        <authorList>
            <person name="Schachtman D."/>
        </authorList>
    </citation>
    <scope>NUCLEOTIDE SEQUENCE [LARGE SCALE GENOMIC DNA]</scope>
    <source>
        <strain evidence="1 2">596</strain>
    </source>
</reference>
<protein>
    <submittedName>
        <fullName evidence="1">Toxin YoeB</fullName>
        <ecNumber evidence="1">3.1.-.-</ecNumber>
    </submittedName>
</protein>
<comment type="caution">
    <text evidence="1">The sequence shown here is derived from an EMBL/GenBank/DDBJ whole genome shotgun (WGS) entry which is preliminary data.</text>
</comment>
<keyword evidence="1" id="KW-0378">Hydrolase</keyword>
<evidence type="ECO:0000313" key="1">
    <source>
        <dbReference type="EMBL" id="MDR6585239.1"/>
    </source>
</evidence>
<organism evidence="1 2">
    <name type="scientific">Herbaspirillum frisingense</name>
    <dbReference type="NCBI Taxonomy" id="92645"/>
    <lineage>
        <taxon>Bacteria</taxon>
        <taxon>Pseudomonadati</taxon>
        <taxon>Pseudomonadota</taxon>
        <taxon>Betaproteobacteria</taxon>
        <taxon>Burkholderiales</taxon>
        <taxon>Oxalobacteraceae</taxon>
        <taxon>Herbaspirillum</taxon>
    </lineage>
</organism>
<dbReference type="SUPFAM" id="SSF143011">
    <property type="entry name" value="RelE-like"/>
    <property type="match status" value="1"/>
</dbReference>
<name>A0ABU1PHD1_9BURK</name>
<dbReference type="RefSeq" id="WP_146012851.1">
    <property type="nucleotide sequence ID" value="NZ_JAVDSJ010000004.1"/>
</dbReference>
<dbReference type="InterPro" id="IPR035093">
    <property type="entry name" value="RelE/ParE_toxin_dom_sf"/>
</dbReference>
<proteinExistence type="predicted"/>